<name>A0A951IWB8_9BACT</name>
<comment type="catalytic activity">
    <reaction evidence="1">
        <text>ATP + protein L-histidine = ADP + protein N-phospho-L-histidine.</text>
        <dbReference type="EC" id="2.7.13.3"/>
    </reaction>
</comment>
<feature type="coiled-coil region" evidence="6">
    <location>
        <begin position="61"/>
        <end position="99"/>
    </location>
</feature>
<dbReference type="GO" id="GO:0000155">
    <property type="term" value="F:phosphorelay sensor kinase activity"/>
    <property type="evidence" value="ECO:0007669"/>
    <property type="project" value="InterPro"/>
</dbReference>
<keyword evidence="7" id="KW-1133">Transmembrane helix</keyword>
<evidence type="ECO:0000256" key="7">
    <source>
        <dbReference type="SAM" id="Phobius"/>
    </source>
</evidence>
<evidence type="ECO:0000313" key="10">
    <source>
        <dbReference type="Proteomes" id="UP000727490"/>
    </source>
</evidence>
<keyword evidence="6" id="KW-0175">Coiled coil</keyword>
<keyword evidence="3" id="KW-0597">Phosphoprotein</keyword>
<dbReference type="SMART" id="SM00387">
    <property type="entry name" value="HATPase_c"/>
    <property type="match status" value="1"/>
</dbReference>
<keyword evidence="5 9" id="KW-0418">Kinase</keyword>
<dbReference type="Proteomes" id="UP000727490">
    <property type="component" value="Unassembled WGS sequence"/>
</dbReference>
<gene>
    <name evidence="9" type="ORF">EGN73_11465</name>
</gene>
<keyword evidence="10" id="KW-1185">Reference proteome</keyword>
<reference evidence="9 10" key="1">
    <citation type="journal article" date="2020" name="Syst. Appl. Microbiol.">
        <title>Arthrospiribacter ruber gen. nov., sp. nov., a novel bacterium isolated from Arthrospira cultures.</title>
        <authorList>
            <person name="Waleron M."/>
            <person name="Misztak A."/>
            <person name="Waleron M.M."/>
            <person name="Furmaniak M."/>
            <person name="Mrozik A."/>
            <person name="Waleron K."/>
        </authorList>
    </citation>
    <scope>NUCLEOTIDE SEQUENCE [LARGE SCALE GENOMIC DNA]</scope>
    <source>
        <strain evidence="9 10">DPMB0001</strain>
    </source>
</reference>
<proteinExistence type="predicted"/>
<feature type="transmembrane region" description="Helical" evidence="7">
    <location>
        <begin position="7"/>
        <end position="30"/>
    </location>
</feature>
<dbReference type="AlphaFoldDB" id="A0A951IWB8"/>
<accession>A0A951IWB8</accession>
<keyword evidence="7" id="KW-0472">Membrane</keyword>
<dbReference type="InterPro" id="IPR003594">
    <property type="entry name" value="HATPase_dom"/>
</dbReference>
<dbReference type="Pfam" id="PF00512">
    <property type="entry name" value="HisKA"/>
    <property type="match status" value="1"/>
</dbReference>
<evidence type="ECO:0000256" key="6">
    <source>
        <dbReference type="SAM" id="Coils"/>
    </source>
</evidence>
<protein>
    <recommendedName>
        <fullName evidence="2">histidine kinase</fullName>
        <ecNumber evidence="2">2.7.13.3</ecNumber>
    </recommendedName>
</protein>
<dbReference type="EMBL" id="RPHB01000005">
    <property type="protein sequence ID" value="MBW3468425.1"/>
    <property type="molecule type" value="Genomic_DNA"/>
</dbReference>
<evidence type="ECO:0000259" key="8">
    <source>
        <dbReference type="PROSITE" id="PS50109"/>
    </source>
</evidence>
<organism evidence="9 10">
    <name type="scientific">Arthrospiribacter ruber</name>
    <dbReference type="NCBI Taxonomy" id="2487934"/>
    <lineage>
        <taxon>Bacteria</taxon>
        <taxon>Pseudomonadati</taxon>
        <taxon>Bacteroidota</taxon>
        <taxon>Cytophagia</taxon>
        <taxon>Cytophagales</taxon>
        <taxon>Cyclobacteriaceae</taxon>
        <taxon>Arthrospiribacter</taxon>
    </lineage>
</organism>
<evidence type="ECO:0000313" key="9">
    <source>
        <dbReference type="EMBL" id="MBW3468425.1"/>
    </source>
</evidence>
<dbReference type="Pfam" id="PF02518">
    <property type="entry name" value="HATPase_c"/>
    <property type="match status" value="1"/>
</dbReference>
<evidence type="ECO:0000256" key="1">
    <source>
        <dbReference type="ARBA" id="ARBA00000085"/>
    </source>
</evidence>
<dbReference type="EC" id="2.7.13.3" evidence="2"/>
<evidence type="ECO:0000256" key="4">
    <source>
        <dbReference type="ARBA" id="ARBA00022679"/>
    </source>
</evidence>
<dbReference type="InterPro" id="IPR003661">
    <property type="entry name" value="HisK_dim/P_dom"/>
</dbReference>
<dbReference type="FunFam" id="3.30.565.10:FF:000006">
    <property type="entry name" value="Sensor histidine kinase WalK"/>
    <property type="match status" value="1"/>
</dbReference>
<dbReference type="CDD" id="cd00082">
    <property type="entry name" value="HisKA"/>
    <property type="match status" value="1"/>
</dbReference>
<dbReference type="PROSITE" id="PS50109">
    <property type="entry name" value="HIS_KIN"/>
    <property type="match status" value="1"/>
</dbReference>
<evidence type="ECO:0000256" key="5">
    <source>
        <dbReference type="ARBA" id="ARBA00022777"/>
    </source>
</evidence>
<keyword evidence="4" id="KW-0808">Transferase</keyword>
<comment type="caution">
    <text evidence="9">The sequence shown here is derived from an EMBL/GenBank/DDBJ whole genome shotgun (WGS) entry which is preliminary data.</text>
</comment>
<feature type="transmembrane region" description="Helical" evidence="7">
    <location>
        <begin position="42"/>
        <end position="61"/>
    </location>
</feature>
<dbReference type="InterPro" id="IPR052162">
    <property type="entry name" value="Sensor_kinase/Photoreceptor"/>
</dbReference>
<dbReference type="PANTHER" id="PTHR43304:SF1">
    <property type="entry name" value="PAC DOMAIN-CONTAINING PROTEIN"/>
    <property type="match status" value="1"/>
</dbReference>
<dbReference type="SMART" id="SM00388">
    <property type="entry name" value="HisKA"/>
    <property type="match status" value="1"/>
</dbReference>
<sequence length="325" mass="37795">MKAELKIVLIYVLVGVLWIWLSDQVLLFLFQENELEQIAYLQTMKGVFYVLFTATLLYLLVKKYYEKLDNKVKELEELNAVLKEKSRELEASNKDLEQFAFVISHDLQEPLRMITSFLAQLKKKYQGHLDEKAHQYIFFAVDGASRMKQIILDLLEFSRVGRYSEPLEEVDVNEVMEEVFRSNHRLIEETQAKLLTKEMPVIRAHRQPILQLFQHLIGNALKYRSDLRLPEIELGVRDGDKVWEFWIKDNGIGINPEYAERIFVIFQRLHTTDKFGGGTGIGLALVKKIVDYYGGSVFVESQEEKGSTFYFTIPKKSALSNDRAA</sequence>
<dbReference type="PANTHER" id="PTHR43304">
    <property type="entry name" value="PHYTOCHROME-LIKE PROTEIN CPH1"/>
    <property type="match status" value="1"/>
</dbReference>
<dbReference type="InterPro" id="IPR005467">
    <property type="entry name" value="His_kinase_dom"/>
</dbReference>
<evidence type="ECO:0000256" key="3">
    <source>
        <dbReference type="ARBA" id="ARBA00022553"/>
    </source>
</evidence>
<keyword evidence="7" id="KW-0812">Transmembrane</keyword>
<feature type="domain" description="Histidine kinase" evidence="8">
    <location>
        <begin position="102"/>
        <end position="317"/>
    </location>
</feature>
<evidence type="ECO:0000256" key="2">
    <source>
        <dbReference type="ARBA" id="ARBA00012438"/>
    </source>
</evidence>
<dbReference type="RefSeq" id="WP_219289714.1">
    <property type="nucleotide sequence ID" value="NZ_RPHB01000005.1"/>
</dbReference>